<organism evidence="1 2">
    <name type="scientific">Neoarthrinium moseri</name>
    <dbReference type="NCBI Taxonomy" id="1658444"/>
    <lineage>
        <taxon>Eukaryota</taxon>
        <taxon>Fungi</taxon>
        <taxon>Dikarya</taxon>
        <taxon>Ascomycota</taxon>
        <taxon>Pezizomycotina</taxon>
        <taxon>Sordariomycetes</taxon>
        <taxon>Xylariomycetidae</taxon>
        <taxon>Amphisphaeriales</taxon>
        <taxon>Apiosporaceae</taxon>
        <taxon>Neoarthrinium</taxon>
    </lineage>
</organism>
<gene>
    <name evidence="1" type="ORF">JX265_003528</name>
</gene>
<dbReference type="Proteomes" id="UP000829685">
    <property type="component" value="Unassembled WGS sequence"/>
</dbReference>
<comment type="caution">
    <text evidence="1">The sequence shown here is derived from an EMBL/GenBank/DDBJ whole genome shotgun (WGS) entry which is preliminary data.</text>
</comment>
<reference evidence="1" key="1">
    <citation type="submission" date="2021-03" db="EMBL/GenBank/DDBJ databases">
        <title>Revisited historic fungal species revealed as producer of novel bioactive compounds through whole genome sequencing and comparative genomics.</title>
        <authorList>
            <person name="Vignolle G.A."/>
            <person name="Hochenegger N."/>
            <person name="Mach R.L."/>
            <person name="Mach-Aigner A.R."/>
            <person name="Javad Rahimi M."/>
            <person name="Salim K.A."/>
            <person name="Chan C.M."/>
            <person name="Lim L.B.L."/>
            <person name="Cai F."/>
            <person name="Druzhinina I.S."/>
            <person name="U'Ren J.M."/>
            <person name="Derntl C."/>
        </authorList>
    </citation>
    <scope>NUCLEOTIDE SEQUENCE</scope>
    <source>
        <strain evidence="1">TUCIM 5799</strain>
    </source>
</reference>
<proteinExistence type="predicted"/>
<protein>
    <submittedName>
        <fullName evidence="1">Uncharacterized protein</fullName>
    </submittedName>
</protein>
<keyword evidence="2" id="KW-1185">Reference proteome</keyword>
<evidence type="ECO:0000313" key="2">
    <source>
        <dbReference type="Proteomes" id="UP000829685"/>
    </source>
</evidence>
<accession>A0A9Q0ASB1</accession>
<evidence type="ECO:0000313" key="1">
    <source>
        <dbReference type="EMBL" id="KAI1877520.1"/>
    </source>
</evidence>
<sequence length="98" mass="11040">MLQYDENLNVVTNDRDHPHRHWLEAAHRQGDEESRPPGEAAKQLLYDGNQDNLNGDGSAGLADETYCGLRLAALVNRELHTQKVNVPDNQARLTRVLL</sequence>
<dbReference type="EMBL" id="JAFIMR010000006">
    <property type="protein sequence ID" value="KAI1877520.1"/>
    <property type="molecule type" value="Genomic_DNA"/>
</dbReference>
<name>A0A9Q0ASB1_9PEZI</name>
<dbReference type="AlphaFoldDB" id="A0A9Q0ASB1"/>